<dbReference type="OrthoDB" id="324838at2"/>
<dbReference type="InterPro" id="IPR013320">
    <property type="entry name" value="ConA-like_dom_sf"/>
</dbReference>
<proteinExistence type="predicted"/>
<gene>
    <name evidence="5" type="ORF">Poly30_50140</name>
</gene>
<accession>A0A518EZE2</accession>
<evidence type="ECO:0000256" key="3">
    <source>
        <dbReference type="SAM" id="SignalP"/>
    </source>
</evidence>
<feature type="domain" description="LamG-like jellyroll fold" evidence="4">
    <location>
        <begin position="94"/>
        <end position="229"/>
    </location>
</feature>
<dbReference type="EMBL" id="CP036434">
    <property type="protein sequence ID" value="QDV09456.1"/>
    <property type="molecule type" value="Genomic_DNA"/>
</dbReference>
<feature type="chain" id="PRO_5021756520" description="LamG-like jellyroll fold domain-containing protein" evidence="3">
    <location>
        <begin position="21"/>
        <end position="388"/>
    </location>
</feature>
<keyword evidence="6" id="KW-1185">Reference proteome</keyword>
<protein>
    <recommendedName>
        <fullName evidence="4">LamG-like jellyroll fold domain-containing protein</fullName>
    </recommendedName>
</protein>
<reference evidence="5 6" key="1">
    <citation type="submission" date="2019-02" db="EMBL/GenBank/DDBJ databases">
        <title>Deep-cultivation of Planctomycetes and their phenomic and genomic characterization uncovers novel biology.</title>
        <authorList>
            <person name="Wiegand S."/>
            <person name="Jogler M."/>
            <person name="Boedeker C."/>
            <person name="Pinto D."/>
            <person name="Vollmers J."/>
            <person name="Rivas-Marin E."/>
            <person name="Kohn T."/>
            <person name="Peeters S.H."/>
            <person name="Heuer A."/>
            <person name="Rast P."/>
            <person name="Oberbeckmann S."/>
            <person name="Bunk B."/>
            <person name="Jeske O."/>
            <person name="Meyerdierks A."/>
            <person name="Storesund J.E."/>
            <person name="Kallscheuer N."/>
            <person name="Luecker S."/>
            <person name="Lage O.M."/>
            <person name="Pohl T."/>
            <person name="Merkel B.J."/>
            <person name="Hornburger P."/>
            <person name="Mueller R.-W."/>
            <person name="Bruemmer F."/>
            <person name="Labrenz M."/>
            <person name="Spormann A.M."/>
            <person name="Op den Camp H."/>
            <person name="Overmann J."/>
            <person name="Amann R."/>
            <person name="Jetten M.S.M."/>
            <person name="Mascher T."/>
            <person name="Medema M.H."/>
            <person name="Devos D.P."/>
            <person name="Kaster A.-K."/>
            <person name="Ovreas L."/>
            <person name="Rohde M."/>
            <person name="Galperin M.Y."/>
            <person name="Jogler C."/>
        </authorList>
    </citation>
    <scope>NUCLEOTIDE SEQUENCE [LARGE SCALE GENOMIC DNA]</scope>
    <source>
        <strain evidence="5 6">Poly30</strain>
    </source>
</reference>
<keyword evidence="1 3" id="KW-0732">Signal</keyword>
<dbReference type="SMART" id="SM00560">
    <property type="entry name" value="LamGL"/>
    <property type="match status" value="1"/>
</dbReference>
<evidence type="ECO:0000313" key="6">
    <source>
        <dbReference type="Proteomes" id="UP000320390"/>
    </source>
</evidence>
<dbReference type="SUPFAM" id="SSF49899">
    <property type="entry name" value="Concanavalin A-like lectins/glucanases"/>
    <property type="match status" value="1"/>
</dbReference>
<sequence precursor="true">MNRIVQFTIFSVSASALMHASSAQFTLVSHYEMNETSGTICVDSSGNGNHGSYTGGYVLGQAGTSMTSGTAVDFDGLSGFVDIPGSPSLDALRSNLSIAAWIEADVEQLQRVFANRRPAGGGSGGSFAFGTTPAGLRFTTMDIQDYNQNVPVPCCQPHHLVVSFDASFLATFYLDGVLVGTVGGNAPANAPSGANQYLIAVLDLGGGTAEWFDGRIDDVQVYSGALGQNEVSFLHANPGSSLVGGALGANYCGPAPLNSTGASGRMLAAGSSITTNNNVTLTAHDLPRFSFGFFITSRMQGFAAGPGGSQGNLCLGGAIGRYVASGQIMNSGSNGAIDLGINLSQTPQPNGLVQVLPGETWNFQCWFRDSVGGAATSNFTDGLSIGFQ</sequence>
<evidence type="ECO:0000313" key="5">
    <source>
        <dbReference type="EMBL" id="QDV09456.1"/>
    </source>
</evidence>
<organism evidence="5 6">
    <name type="scientific">Saltatorellus ferox</name>
    <dbReference type="NCBI Taxonomy" id="2528018"/>
    <lineage>
        <taxon>Bacteria</taxon>
        <taxon>Pseudomonadati</taxon>
        <taxon>Planctomycetota</taxon>
        <taxon>Planctomycetia</taxon>
        <taxon>Planctomycetia incertae sedis</taxon>
        <taxon>Saltatorellus</taxon>
    </lineage>
</organism>
<evidence type="ECO:0000259" key="4">
    <source>
        <dbReference type="SMART" id="SM00560"/>
    </source>
</evidence>
<keyword evidence="2" id="KW-1015">Disulfide bond</keyword>
<dbReference type="Proteomes" id="UP000320390">
    <property type="component" value="Chromosome"/>
</dbReference>
<dbReference type="Gene3D" id="2.60.120.200">
    <property type="match status" value="1"/>
</dbReference>
<feature type="signal peptide" evidence="3">
    <location>
        <begin position="1"/>
        <end position="20"/>
    </location>
</feature>
<evidence type="ECO:0000256" key="1">
    <source>
        <dbReference type="ARBA" id="ARBA00022729"/>
    </source>
</evidence>
<name>A0A518EZE2_9BACT</name>
<dbReference type="Pfam" id="PF13385">
    <property type="entry name" value="Laminin_G_3"/>
    <property type="match status" value="1"/>
</dbReference>
<dbReference type="InterPro" id="IPR006558">
    <property type="entry name" value="LamG-like"/>
</dbReference>
<evidence type="ECO:0000256" key="2">
    <source>
        <dbReference type="ARBA" id="ARBA00023157"/>
    </source>
</evidence>
<dbReference type="AlphaFoldDB" id="A0A518EZE2"/>